<name>A0A1I4C683_9HYPH</name>
<evidence type="ECO:0000256" key="2">
    <source>
        <dbReference type="ARBA" id="ARBA00007787"/>
    </source>
</evidence>
<reference evidence="9 10" key="1">
    <citation type="submission" date="2016-10" db="EMBL/GenBank/DDBJ databases">
        <authorList>
            <person name="de Groot N.N."/>
        </authorList>
    </citation>
    <scope>NUCLEOTIDE SEQUENCE [LARGE SCALE GENOMIC DNA]</scope>
    <source>
        <strain evidence="9 10">NE2</strain>
    </source>
</reference>
<dbReference type="InterPro" id="IPR011767">
    <property type="entry name" value="GLR_AS"/>
</dbReference>
<evidence type="ECO:0000256" key="4">
    <source>
        <dbReference type="ARBA" id="ARBA00022982"/>
    </source>
</evidence>
<evidence type="ECO:0000256" key="6">
    <source>
        <dbReference type="ARBA" id="ARBA00023284"/>
    </source>
</evidence>
<dbReference type="Proteomes" id="UP000198755">
    <property type="component" value="Unassembled WGS sequence"/>
</dbReference>
<evidence type="ECO:0000256" key="7">
    <source>
        <dbReference type="RuleBase" id="RU364065"/>
    </source>
</evidence>
<dbReference type="CDD" id="cd03418">
    <property type="entry name" value="GRX_GRXb_1_3_like"/>
    <property type="match status" value="1"/>
</dbReference>
<evidence type="ECO:0000313" key="9">
    <source>
        <dbReference type="EMBL" id="SFK75799.1"/>
    </source>
</evidence>
<dbReference type="GO" id="GO:0045454">
    <property type="term" value="P:cell redox homeostasis"/>
    <property type="evidence" value="ECO:0007669"/>
    <property type="project" value="InterPro"/>
</dbReference>
<keyword evidence="10" id="KW-1185">Reference proteome</keyword>
<dbReference type="Gene3D" id="3.40.30.10">
    <property type="entry name" value="Glutaredoxin"/>
    <property type="match status" value="1"/>
</dbReference>
<dbReference type="InterPro" id="IPR002109">
    <property type="entry name" value="Glutaredoxin"/>
</dbReference>
<dbReference type="EMBL" id="FOSN01000018">
    <property type="protein sequence ID" value="SFK75799.1"/>
    <property type="molecule type" value="Genomic_DNA"/>
</dbReference>
<evidence type="ECO:0000259" key="8">
    <source>
        <dbReference type="Pfam" id="PF00462"/>
    </source>
</evidence>
<dbReference type="InterPro" id="IPR036249">
    <property type="entry name" value="Thioredoxin-like_sf"/>
</dbReference>
<keyword evidence="5" id="KW-1015">Disulfide bond</keyword>
<dbReference type="PROSITE" id="PS00195">
    <property type="entry name" value="GLUTAREDOXIN_1"/>
    <property type="match status" value="1"/>
</dbReference>
<accession>A0A1I4C683</accession>
<keyword evidence="3 7" id="KW-0813">Transport</keyword>
<organism evidence="9 10">
    <name type="scientific">Methylocapsa palsarum</name>
    <dbReference type="NCBI Taxonomy" id="1612308"/>
    <lineage>
        <taxon>Bacteria</taxon>
        <taxon>Pseudomonadati</taxon>
        <taxon>Pseudomonadota</taxon>
        <taxon>Alphaproteobacteria</taxon>
        <taxon>Hyphomicrobiales</taxon>
        <taxon>Beijerinckiaceae</taxon>
        <taxon>Methylocapsa</taxon>
    </lineage>
</organism>
<dbReference type="PANTHER" id="PTHR45694">
    <property type="entry name" value="GLUTAREDOXIN 2"/>
    <property type="match status" value="1"/>
</dbReference>
<dbReference type="Pfam" id="PF00462">
    <property type="entry name" value="Glutaredoxin"/>
    <property type="match status" value="1"/>
</dbReference>
<proteinExistence type="inferred from homology"/>
<dbReference type="NCBIfam" id="TIGR02181">
    <property type="entry name" value="GRX_bact"/>
    <property type="match status" value="1"/>
</dbReference>
<dbReference type="RefSeq" id="WP_091685638.1">
    <property type="nucleotide sequence ID" value="NZ_FOSN01000018.1"/>
</dbReference>
<dbReference type="GO" id="GO:0015038">
    <property type="term" value="F:glutathione disulfide oxidoreductase activity"/>
    <property type="evidence" value="ECO:0007669"/>
    <property type="project" value="UniProtKB-UniRule"/>
</dbReference>
<dbReference type="SUPFAM" id="SSF52833">
    <property type="entry name" value="Thioredoxin-like"/>
    <property type="match status" value="1"/>
</dbReference>
<feature type="domain" description="Glutaredoxin" evidence="8">
    <location>
        <begin position="4"/>
        <end position="64"/>
    </location>
</feature>
<dbReference type="PANTHER" id="PTHR45694:SF18">
    <property type="entry name" value="GLUTAREDOXIN-1-RELATED"/>
    <property type="match status" value="1"/>
</dbReference>
<evidence type="ECO:0000256" key="5">
    <source>
        <dbReference type="ARBA" id="ARBA00023157"/>
    </source>
</evidence>
<keyword evidence="4 7" id="KW-0249">Electron transport</keyword>
<dbReference type="InterPro" id="IPR014025">
    <property type="entry name" value="Glutaredoxin_subgr"/>
</dbReference>
<keyword evidence="6 7" id="KW-0676">Redox-active center</keyword>
<protein>
    <recommendedName>
        <fullName evidence="7">Glutaredoxin</fullName>
    </recommendedName>
</protein>
<dbReference type="PROSITE" id="PS51354">
    <property type="entry name" value="GLUTAREDOXIN_2"/>
    <property type="match status" value="1"/>
</dbReference>
<comment type="function">
    <text evidence="1 7">Has a glutathione-disulfide oxidoreductase activity in the presence of NADPH and glutathione reductase. Reduces low molecular weight disulfides and proteins.</text>
</comment>
<sequence>MPKITIYTTAACPYCLSAKDLLRRKRLDFTEIPVDGDPADRRKMSERAGGSTTVPQIFLGDRHIGGCDELYELERLGKLDVLLVGADHD</sequence>
<keyword evidence="7" id="KW-0963">Cytoplasm</keyword>
<dbReference type="GO" id="GO:0005737">
    <property type="term" value="C:cytoplasm"/>
    <property type="evidence" value="ECO:0007669"/>
    <property type="project" value="TreeGrafter"/>
</dbReference>
<comment type="similarity">
    <text evidence="2 7">Belongs to the glutaredoxin family.</text>
</comment>
<dbReference type="PRINTS" id="PR00160">
    <property type="entry name" value="GLUTAREDOXIN"/>
</dbReference>
<evidence type="ECO:0000313" key="10">
    <source>
        <dbReference type="Proteomes" id="UP000198755"/>
    </source>
</evidence>
<dbReference type="STRING" id="1612308.SAMN05444581_11831"/>
<gene>
    <name evidence="9" type="ORF">SAMN05444581_11831</name>
</gene>
<dbReference type="OrthoDB" id="9814618at2"/>
<dbReference type="AlphaFoldDB" id="A0A1I4C683"/>
<dbReference type="GO" id="GO:0034599">
    <property type="term" value="P:cellular response to oxidative stress"/>
    <property type="evidence" value="ECO:0007669"/>
    <property type="project" value="TreeGrafter"/>
</dbReference>
<evidence type="ECO:0000256" key="1">
    <source>
        <dbReference type="ARBA" id="ARBA00002549"/>
    </source>
</evidence>
<dbReference type="InterPro" id="IPR011900">
    <property type="entry name" value="GRX_bact"/>
</dbReference>
<evidence type="ECO:0000256" key="3">
    <source>
        <dbReference type="ARBA" id="ARBA00022448"/>
    </source>
</evidence>